<evidence type="ECO:0000256" key="11">
    <source>
        <dbReference type="ARBA" id="ARBA00023203"/>
    </source>
</evidence>
<evidence type="ECO:0000256" key="12">
    <source>
        <dbReference type="ARBA" id="ARBA00023212"/>
    </source>
</evidence>
<dbReference type="GO" id="GO:0040038">
    <property type="term" value="P:polar body extrusion after meiotic divisions"/>
    <property type="evidence" value="ECO:0007669"/>
    <property type="project" value="TreeGrafter"/>
</dbReference>
<dbReference type="GO" id="GO:0030041">
    <property type="term" value="P:actin filament polymerization"/>
    <property type="evidence" value="ECO:0007669"/>
    <property type="project" value="TreeGrafter"/>
</dbReference>
<sequence length="489" mass="55149">MPKHKYGLLLSQLLDCVSKPLEEEQVWALCFGIGQSLLNYPGNTASDAIALSCCEVTFAVETIYLRRDGKILFIPSSNSRKNLAQESYESLTKQMKHLSKVLTTCLENGGPKEFLKRQVGSDLESLMRDLAGFGKYTHNGPQWVEMVVDCCRSHASTVVTPSEYYAGICELLVKEAMEMNNFLVVVMNEISQCESRQDAFSTFQLSQARPVVSNWLQCMSEIRDDANQKYESEALRSPIKPIESCYDQRNPSPFPAIYRSPPRSKSVLPKIDEEVQSPGNELPKPSHHSTPTVICNKTRKVLRPPQRLVNQVTTWILEGEPQDSSCTYDVSWLPGQRLSPVTSSLGWFREAKRIRRVLTELQIDTAMDDASLYHALRNGDICFCCRENKISLFHRSYVNCEVCERKICSSCITRVSACELGMSSHDSTLSSHDSGVSSRDFESCSRDEIDGGNGSFFGQIRKVFKPKANGGEKYSNMCKDCRDCIQRYF</sequence>
<name>A0A7D9H9X8_PARCT</name>
<keyword evidence="7" id="KW-0963">Cytoplasm</keyword>
<dbReference type="InterPro" id="IPR029901">
    <property type="entry name" value="Spire"/>
</dbReference>
<evidence type="ECO:0000256" key="8">
    <source>
        <dbReference type="ARBA" id="ARBA00022737"/>
    </source>
</evidence>
<dbReference type="GO" id="GO:0003779">
    <property type="term" value="F:actin binding"/>
    <property type="evidence" value="ECO:0007669"/>
    <property type="project" value="UniProtKB-KW"/>
</dbReference>
<organism evidence="14 15">
    <name type="scientific">Paramuricea clavata</name>
    <name type="common">Red gorgonian</name>
    <name type="synonym">Violescent sea-whip</name>
    <dbReference type="NCBI Taxonomy" id="317549"/>
    <lineage>
        <taxon>Eukaryota</taxon>
        <taxon>Metazoa</taxon>
        <taxon>Cnidaria</taxon>
        <taxon>Anthozoa</taxon>
        <taxon>Octocorallia</taxon>
        <taxon>Malacalcyonacea</taxon>
        <taxon>Plexauridae</taxon>
        <taxon>Paramuricea</taxon>
    </lineage>
</organism>
<dbReference type="GO" id="GO:0005886">
    <property type="term" value="C:plasma membrane"/>
    <property type="evidence" value="ECO:0007669"/>
    <property type="project" value="UniProtKB-SubCell"/>
</dbReference>
<dbReference type="GO" id="GO:0051295">
    <property type="term" value="P:establishment of meiotic spindle localization"/>
    <property type="evidence" value="ECO:0007669"/>
    <property type="project" value="TreeGrafter"/>
</dbReference>
<gene>
    <name evidence="14" type="ORF">PACLA_8A053069</name>
</gene>
<comment type="subcellular location">
    <subcellularLocation>
        <location evidence="3">Cell membrane</location>
        <topology evidence="3">Peripheral membrane protein</topology>
        <orientation evidence="3">Cytoplasmic side</orientation>
    </subcellularLocation>
    <subcellularLocation>
        <location evidence="2">Cytoplasm</location>
        <location evidence="2">Cytoskeleton</location>
    </subcellularLocation>
    <subcellularLocation>
        <location evidence="1">Cytoplasmic vesicle membrane</location>
        <topology evidence="1">Peripheral membrane protein</topology>
        <orientation evidence="1">Cytoplasmic side</orientation>
    </subcellularLocation>
</comment>
<evidence type="ECO:0000256" key="7">
    <source>
        <dbReference type="ARBA" id="ARBA00022490"/>
    </source>
</evidence>
<keyword evidence="13" id="KW-0968">Cytoplasmic vesicle</keyword>
<protein>
    <submittedName>
        <fullName evidence="14">Uncharacterized protein</fullName>
    </submittedName>
</protein>
<dbReference type="GO" id="GO:0005938">
    <property type="term" value="C:cell cortex"/>
    <property type="evidence" value="ECO:0007669"/>
    <property type="project" value="TreeGrafter"/>
</dbReference>
<dbReference type="InterPro" id="IPR011019">
    <property type="entry name" value="KIND_dom"/>
</dbReference>
<comment type="caution">
    <text evidence="14">The sequence shown here is derived from an EMBL/GenBank/DDBJ whole genome shotgun (WGS) entry which is preliminary data.</text>
</comment>
<evidence type="ECO:0000256" key="2">
    <source>
        <dbReference type="ARBA" id="ARBA00004245"/>
    </source>
</evidence>
<evidence type="ECO:0000256" key="3">
    <source>
        <dbReference type="ARBA" id="ARBA00004413"/>
    </source>
</evidence>
<evidence type="ECO:0000313" key="15">
    <source>
        <dbReference type="Proteomes" id="UP001152795"/>
    </source>
</evidence>
<dbReference type="PROSITE" id="PS51377">
    <property type="entry name" value="KIND"/>
    <property type="match status" value="1"/>
</dbReference>
<keyword evidence="9" id="KW-0653">Protein transport</keyword>
<dbReference type="GO" id="GO:0045010">
    <property type="term" value="P:actin nucleation"/>
    <property type="evidence" value="ECO:0007669"/>
    <property type="project" value="InterPro"/>
</dbReference>
<keyword evidence="15" id="KW-1185">Reference proteome</keyword>
<evidence type="ECO:0000256" key="10">
    <source>
        <dbReference type="ARBA" id="ARBA00023136"/>
    </source>
</evidence>
<dbReference type="GO" id="GO:0051639">
    <property type="term" value="P:actin filament network formation"/>
    <property type="evidence" value="ECO:0007669"/>
    <property type="project" value="TreeGrafter"/>
</dbReference>
<keyword evidence="11" id="KW-0009">Actin-binding</keyword>
<dbReference type="AlphaFoldDB" id="A0A7D9H9X8"/>
<dbReference type="GO" id="GO:0005856">
    <property type="term" value="C:cytoskeleton"/>
    <property type="evidence" value="ECO:0007669"/>
    <property type="project" value="UniProtKB-SubCell"/>
</dbReference>
<dbReference type="GO" id="GO:0030659">
    <property type="term" value="C:cytoplasmic vesicle membrane"/>
    <property type="evidence" value="ECO:0007669"/>
    <property type="project" value="UniProtKB-SubCell"/>
</dbReference>
<keyword evidence="8" id="KW-0677">Repeat</keyword>
<keyword evidence="6" id="KW-1003">Cell membrane</keyword>
<keyword evidence="12" id="KW-0206">Cytoskeleton</keyword>
<keyword evidence="5" id="KW-0813">Transport</keyword>
<reference evidence="14" key="1">
    <citation type="submission" date="2020-04" db="EMBL/GenBank/DDBJ databases">
        <authorList>
            <person name="Alioto T."/>
            <person name="Alioto T."/>
            <person name="Gomez Garrido J."/>
        </authorList>
    </citation>
    <scope>NUCLEOTIDE SEQUENCE</scope>
    <source>
        <strain evidence="14">A484AB</strain>
    </source>
</reference>
<dbReference type="GO" id="GO:0015031">
    <property type="term" value="P:protein transport"/>
    <property type="evidence" value="ECO:0007669"/>
    <property type="project" value="UniProtKB-KW"/>
</dbReference>
<dbReference type="GO" id="GO:0008017">
    <property type="term" value="F:microtubule binding"/>
    <property type="evidence" value="ECO:0007669"/>
    <property type="project" value="TreeGrafter"/>
</dbReference>
<dbReference type="OrthoDB" id="10043757at2759"/>
<evidence type="ECO:0000313" key="14">
    <source>
        <dbReference type="EMBL" id="CAB3976724.1"/>
    </source>
</evidence>
<dbReference type="SMART" id="SM00750">
    <property type="entry name" value="KIND"/>
    <property type="match status" value="1"/>
</dbReference>
<accession>A0A7D9H9X8</accession>
<evidence type="ECO:0000256" key="9">
    <source>
        <dbReference type="ARBA" id="ARBA00022927"/>
    </source>
</evidence>
<evidence type="ECO:0000256" key="4">
    <source>
        <dbReference type="ARBA" id="ARBA00010956"/>
    </source>
</evidence>
<dbReference type="GO" id="GO:0036089">
    <property type="term" value="P:cleavage furrow formation"/>
    <property type="evidence" value="ECO:0007669"/>
    <property type="project" value="TreeGrafter"/>
</dbReference>
<evidence type="ECO:0000256" key="6">
    <source>
        <dbReference type="ARBA" id="ARBA00022475"/>
    </source>
</evidence>
<evidence type="ECO:0000256" key="1">
    <source>
        <dbReference type="ARBA" id="ARBA00004180"/>
    </source>
</evidence>
<dbReference type="PANTHER" id="PTHR21345">
    <property type="entry name" value="SPIRE"/>
    <property type="match status" value="1"/>
</dbReference>
<dbReference type="GO" id="GO:0048193">
    <property type="term" value="P:Golgi vesicle transport"/>
    <property type="evidence" value="ECO:0007669"/>
    <property type="project" value="TreeGrafter"/>
</dbReference>
<proteinExistence type="inferred from homology"/>
<evidence type="ECO:0000256" key="5">
    <source>
        <dbReference type="ARBA" id="ARBA00022448"/>
    </source>
</evidence>
<dbReference type="EMBL" id="CACRXK020000009">
    <property type="protein sequence ID" value="CAB3976724.1"/>
    <property type="molecule type" value="Genomic_DNA"/>
</dbReference>
<dbReference type="PANTHER" id="PTHR21345:SF3">
    <property type="entry name" value="PROTEIN SPIRE"/>
    <property type="match status" value="1"/>
</dbReference>
<comment type="similarity">
    <text evidence="4">Belongs to the spire family.</text>
</comment>
<dbReference type="Gene3D" id="1.10.510.10">
    <property type="entry name" value="Transferase(Phosphotransferase) domain 1"/>
    <property type="match status" value="1"/>
</dbReference>
<dbReference type="Proteomes" id="UP001152795">
    <property type="component" value="Unassembled WGS sequence"/>
</dbReference>
<evidence type="ECO:0000256" key="13">
    <source>
        <dbReference type="ARBA" id="ARBA00023329"/>
    </source>
</evidence>
<keyword evidence="10" id="KW-0472">Membrane</keyword>
<dbReference type="Pfam" id="PF16474">
    <property type="entry name" value="KIND"/>
    <property type="match status" value="1"/>
</dbReference>